<evidence type="ECO:0000256" key="1">
    <source>
        <dbReference type="SAM" id="MobiDB-lite"/>
    </source>
</evidence>
<feature type="region of interest" description="Disordered" evidence="1">
    <location>
        <begin position="1"/>
        <end position="23"/>
    </location>
</feature>
<feature type="compositionally biased region" description="Basic and acidic residues" evidence="1">
    <location>
        <begin position="1"/>
        <end position="12"/>
    </location>
</feature>
<dbReference type="EMBL" id="VSRR010067070">
    <property type="protein sequence ID" value="MPC85016.1"/>
    <property type="molecule type" value="Genomic_DNA"/>
</dbReference>
<name>A0A5B7ITP4_PORTR</name>
<gene>
    <name evidence="2" type="ORF">E2C01_079774</name>
</gene>
<comment type="caution">
    <text evidence="2">The sequence shown here is derived from an EMBL/GenBank/DDBJ whole genome shotgun (WGS) entry which is preliminary data.</text>
</comment>
<evidence type="ECO:0000313" key="2">
    <source>
        <dbReference type="EMBL" id="MPC85016.1"/>
    </source>
</evidence>
<sequence>MRSATDEAETHGDSAASSSSSCDPFSLRVAFTMILNFAVFH</sequence>
<accession>A0A5B7ITP4</accession>
<protein>
    <submittedName>
        <fullName evidence="2">Uncharacterized protein</fullName>
    </submittedName>
</protein>
<evidence type="ECO:0000313" key="3">
    <source>
        <dbReference type="Proteomes" id="UP000324222"/>
    </source>
</evidence>
<proteinExistence type="predicted"/>
<reference evidence="2 3" key="1">
    <citation type="submission" date="2019-05" db="EMBL/GenBank/DDBJ databases">
        <title>Another draft genome of Portunus trituberculatus and its Hox gene families provides insights of decapod evolution.</title>
        <authorList>
            <person name="Jeong J.-H."/>
            <person name="Song I."/>
            <person name="Kim S."/>
            <person name="Choi T."/>
            <person name="Kim D."/>
            <person name="Ryu S."/>
            <person name="Kim W."/>
        </authorList>
    </citation>
    <scope>NUCLEOTIDE SEQUENCE [LARGE SCALE GENOMIC DNA]</scope>
    <source>
        <tissue evidence="2">Muscle</tissue>
    </source>
</reference>
<dbReference type="AlphaFoldDB" id="A0A5B7ITP4"/>
<organism evidence="2 3">
    <name type="scientific">Portunus trituberculatus</name>
    <name type="common">Swimming crab</name>
    <name type="synonym">Neptunus trituberculatus</name>
    <dbReference type="NCBI Taxonomy" id="210409"/>
    <lineage>
        <taxon>Eukaryota</taxon>
        <taxon>Metazoa</taxon>
        <taxon>Ecdysozoa</taxon>
        <taxon>Arthropoda</taxon>
        <taxon>Crustacea</taxon>
        <taxon>Multicrustacea</taxon>
        <taxon>Malacostraca</taxon>
        <taxon>Eumalacostraca</taxon>
        <taxon>Eucarida</taxon>
        <taxon>Decapoda</taxon>
        <taxon>Pleocyemata</taxon>
        <taxon>Brachyura</taxon>
        <taxon>Eubrachyura</taxon>
        <taxon>Portunoidea</taxon>
        <taxon>Portunidae</taxon>
        <taxon>Portuninae</taxon>
        <taxon>Portunus</taxon>
    </lineage>
</organism>
<keyword evidence="3" id="KW-1185">Reference proteome</keyword>
<dbReference type="Proteomes" id="UP000324222">
    <property type="component" value="Unassembled WGS sequence"/>
</dbReference>